<accession>A0A9P4N4S0</accession>
<evidence type="ECO:0000313" key="2">
    <source>
        <dbReference type="Proteomes" id="UP000800093"/>
    </source>
</evidence>
<reference evidence="2" key="1">
    <citation type="journal article" date="2020" name="Stud. Mycol.">
        <title>101 Dothideomycetes genomes: A test case for predicting lifestyles and emergence of pathogens.</title>
        <authorList>
            <person name="Haridas S."/>
            <person name="Albert R."/>
            <person name="Binder M."/>
            <person name="Bloem J."/>
            <person name="LaButti K."/>
            <person name="Salamov A."/>
            <person name="Andreopoulos B."/>
            <person name="Baker S."/>
            <person name="Barry K."/>
            <person name="Bills G."/>
            <person name="Bluhm B."/>
            <person name="Cannon C."/>
            <person name="Castanera R."/>
            <person name="Culley D."/>
            <person name="Daum C."/>
            <person name="Ezra D."/>
            <person name="Gonzalez J."/>
            <person name="Henrissat B."/>
            <person name="Kuo A."/>
            <person name="Liang C."/>
            <person name="Lipzen A."/>
            <person name="Lutzoni F."/>
            <person name="Magnuson J."/>
            <person name="Mondo S."/>
            <person name="Nolan M."/>
            <person name="Ohm R."/>
            <person name="Pangilinan J."/>
            <person name="Park H.-J."/>
            <person name="Ramirez L."/>
            <person name="Alfaro M."/>
            <person name="Sun H."/>
            <person name="Tritt A."/>
            <person name="Yoshinaga Y."/>
            <person name="Zwiers L.-H."/>
            <person name="Turgeon B."/>
            <person name="Goodwin S."/>
            <person name="Spatafora J."/>
            <person name="Crous P."/>
            <person name="Grigoriev I."/>
        </authorList>
    </citation>
    <scope>NUCLEOTIDE SEQUENCE [LARGE SCALE GENOMIC DNA]</scope>
    <source>
        <strain evidence="2">CBS 304.66</strain>
    </source>
</reference>
<protein>
    <submittedName>
        <fullName evidence="1">Uncharacterized protein</fullName>
    </submittedName>
</protein>
<keyword evidence="2" id="KW-1185">Reference proteome</keyword>
<dbReference type="Proteomes" id="UP000800093">
    <property type="component" value="Unassembled WGS sequence"/>
</dbReference>
<comment type="caution">
    <text evidence="1">The sequence shown here is derived from an EMBL/GenBank/DDBJ whole genome shotgun (WGS) entry which is preliminary data.</text>
</comment>
<organism evidence="1 2">
    <name type="scientific">Lojkania enalia</name>
    <dbReference type="NCBI Taxonomy" id="147567"/>
    <lineage>
        <taxon>Eukaryota</taxon>
        <taxon>Fungi</taxon>
        <taxon>Dikarya</taxon>
        <taxon>Ascomycota</taxon>
        <taxon>Pezizomycotina</taxon>
        <taxon>Dothideomycetes</taxon>
        <taxon>Pleosporomycetidae</taxon>
        <taxon>Pleosporales</taxon>
        <taxon>Pleosporales incertae sedis</taxon>
        <taxon>Lojkania</taxon>
    </lineage>
</organism>
<evidence type="ECO:0000313" key="1">
    <source>
        <dbReference type="EMBL" id="KAF2262319.1"/>
    </source>
</evidence>
<name>A0A9P4N4S0_9PLEO</name>
<dbReference type="AlphaFoldDB" id="A0A9P4N4S0"/>
<gene>
    <name evidence="1" type="ORF">CC78DRAFT_582617</name>
</gene>
<proteinExistence type="predicted"/>
<dbReference type="EMBL" id="ML986641">
    <property type="protein sequence ID" value="KAF2262319.1"/>
    <property type="molecule type" value="Genomic_DNA"/>
</dbReference>
<sequence length="104" mass="11465">MSIPGIHAALGRDRLSIPHWRTCTWMPEHGRRRCFRQDTEASLKQLGSVIIMPSLPLDSTTPSESLAKSKGTSGAVLLPQEIRATSSTMTPFQSATTRRCIEKS</sequence>